<keyword evidence="1" id="KW-0812">Transmembrane</keyword>
<proteinExistence type="predicted"/>
<evidence type="ECO:0000313" key="2">
    <source>
        <dbReference type="EMBL" id="RXG85570.1"/>
    </source>
</evidence>
<evidence type="ECO:0000313" key="3">
    <source>
        <dbReference type="Proteomes" id="UP000289946"/>
    </source>
</evidence>
<name>A0ABY0DA87_9BRAD</name>
<evidence type="ECO:0000256" key="1">
    <source>
        <dbReference type="SAM" id="Phobius"/>
    </source>
</evidence>
<comment type="caution">
    <text evidence="2">The sequence shown here is derived from an EMBL/GenBank/DDBJ whole genome shotgun (WGS) entry which is preliminary data.</text>
</comment>
<gene>
    <name evidence="2" type="ORF">EAS62_38660</name>
</gene>
<evidence type="ECO:0008006" key="4">
    <source>
        <dbReference type="Google" id="ProtNLM"/>
    </source>
</evidence>
<keyword evidence="1" id="KW-0472">Membrane</keyword>
<feature type="transmembrane region" description="Helical" evidence="1">
    <location>
        <begin position="36"/>
        <end position="53"/>
    </location>
</feature>
<dbReference type="Proteomes" id="UP000289946">
    <property type="component" value="Unassembled WGS sequence"/>
</dbReference>
<dbReference type="Pfam" id="PF19588">
    <property type="entry name" value="SxtJ"/>
    <property type="match status" value="1"/>
</dbReference>
<keyword evidence="1" id="KW-1133">Transmembrane helix</keyword>
<feature type="transmembrane region" description="Helical" evidence="1">
    <location>
        <begin position="60"/>
        <end position="83"/>
    </location>
</feature>
<sequence length="156" mass="17149">MQGYPQTRCAEEKSSPNIRRGHSMRVSAKLPSNRRFGLTFCAVFLALGAYVAIKGRIAAAYVSLLAISVAFGGIALTVPRILAPLNLLWFYFGELLGRIVSPLVLGIIYFGLLAPIAFVARLLGRDELHLKRRPVASYWISRNPPGPTGQSFTNQF</sequence>
<protein>
    <recommendedName>
        <fullName evidence="4">SxtJ</fullName>
    </recommendedName>
</protein>
<reference evidence="2 3" key="1">
    <citation type="submission" date="2018-10" db="EMBL/GenBank/DDBJ databases">
        <title>Bradyrhizobium sp. nov., isolated from effective nodules of peanut in China.</title>
        <authorList>
            <person name="Li Y."/>
        </authorList>
    </citation>
    <scope>NUCLEOTIDE SEQUENCE [LARGE SCALE GENOMIC DNA]</scope>
    <source>
        <strain evidence="2 3">CCBAU 51781</strain>
    </source>
</reference>
<dbReference type="InterPro" id="IPR045781">
    <property type="entry name" value="SxtJ"/>
</dbReference>
<keyword evidence="3" id="KW-1185">Reference proteome</keyword>
<organism evidence="2 3">
    <name type="scientific">Bradyrhizobium zhanjiangense</name>
    <dbReference type="NCBI Taxonomy" id="1325107"/>
    <lineage>
        <taxon>Bacteria</taxon>
        <taxon>Pseudomonadati</taxon>
        <taxon>Pseudomonadota</taxon>
        <taxon>Alphaproteobacteria</taxon>
        <taxon>Hyphomicrobiales</taxon>
        <taxon>Nitrobacteraceae</taxon>
        <taxon>Bradyrhizobium</taxon>
    </lineage>
</organism>
<accession>A0ABY0DA87</accession>
<dbReference type="EMBL" id="RDRA01000044">
    <property type="protein sequence ID" value="RXG85570.1"/>
    <property type="molecule type" value="Genomic_DNA"/>
</dbReference>
<feature type="transmembrane region" description="Helical" evidence="1">
    <location>
        <begin position="103"/>
        <end position="123"/>
    </location>
</feature>